<evidence type="ECO:0000256" key="1">
    <source>
        <dbReference type="SAM" id="Phobius"/>
    </source>
</evidence>
<keyword evidence="1" id="KW-0472">Membrane</keyword>
<comment type="caution">
    <text evidence="2">The sequence shown here is derived from an EMBL/GenBank/DDBJ whole genome shotgun (WGS) entry which is preliminary data.</text>
</comment>
<accession>A0AAE0VN18</accession>
<organism evidence="2 3">
    <name type="scientific">Potamilus streckersoni</name>
    <dbReference type="NCBI Taxonomy" id="2493646"/>
    <lineage>
        <taxon>Eukaryota</taxon>
        <taxon>Metazoa</taxon>
        <taxon>Spiralia</taxon>
        <taxon>Lophotrochozoa</taxon>
        <taxon>Mollusca</taxon>
        <taxon>Bivalvia</taxon>
        <taxon>Autobranchia</taxon>
        <taxon>Heteroconchia</taxon>
        <taxon>Palaeoheterodonta</taxon>
        <taxon>Unionida</taxon>
        <taxon>Unionoidea</taxon>
        <taxon>Unionidae</taxon>
        <taxon>Ambleminae</taxon>
        <taxon>Lampsilini</taxon>
        <taxon>Potamilus</taxon>
    </lineage>
</organism>
<keyword evidence="1" id="KW-0812">Transmembrane</keyword>
<sequence length="152" mass="17794">MNQEADAGLARLGERMTGFEQDIDQIRRISEPLFRGRTFLCKSCLNTRWKTFFILYKTQQQVSSMIEVNSRKIQLYRSLGDRHMVHIRRYITETTNALDVIHQELENIRRLLGLYDEGSSCNCSRNLILMQLIGLPIMCGLILWNNSMHKRG</sequence>
<evidence type="ECO:0000313" key="3">
    <source>
        <dbReference type="Proteomes" id="UP001195483"/>
    </source>
</evidence>
<protein>
    <submittedName>
        <fullName evidence="2">Uncharacterized protein</fullName>
    </submittedName>
</protein>
<keyword evidence="3" id="KW-1185">Reference proteome</keyword>
<name>A0AAE0VN18_9BIVA</name>
<reference evidence="2" key="2">
    <citation type="journal article" date="2021" name="Genome Biol. Evol.">
        <title>Developing a high-quality reference genome for a parasitic bivalve with doubly uniparental inheritance (Bivalvia: Unionida).</title>
        <authorList>
            <person name="Smith C.H."/>
        </authorList>
    </citation>
    <scope>NUCLEOTIDE SEQUENCE</scope>
    <source>
        <strain evidence="2">CHS0354</strain>
        <tissue evidence="2">Mantle</tissue>
    </source>
</reference>
<evidence type="ECO:0000313" key="2">
    <source>
        <dbReference type="EMBL" id="KAK3583651.1"/>
    </source>
</evidence>
<gene>
    <name evidence="2" type="ORF">CHS0354_021388</name>
</gene>
<reference evidence="2" key="3">
    <citation type="submission" date="2023-05" db="EMBL/GenBank/DDBJ databases">
        <authorList>
            <person name="Smith C.H."/>
        </authorList>
    </citation>
    <scope>NUCLEOTIDE SEQUENCE</scope>
    <source>
        <strain evidence="2">CHS0354</strain>
        <tissue evidence="2">Mantle</tissue>
    </source>
</reference>
<proteinExistence type="predicted"/>
<feature type="transmembrane region" description="Helical" evidence="1">
    <location>
        <begin position="127"/>
        <end position="144"/>
    </location>
</feature>
<reference evidence="2" key="1">
    <citation type="journal article" date="2021" name="Genome Biol. Evol.">
        <title>A High-Quality Reference Genome for a Parasitic Bivalve with Doubly Uniparental Inheritance (Bivalvia: Unionida).</title>
        <authorList>
            <person name="Smith C.H."/>
        </authorList>
    </citation>
    <scope>NUCLEOTIDE SEQUENCE</scope>
    <source>
        <strain evidence="2">CHS0354</strain>
    </source>
</reference>
<keyword evidence="1" id="KW-1133">Transmembrane helix</keyword>
<dbReference type="Proteomes" id="UP001195483">
    <property type="component" value="Unassembled WGS sequence"/>
</dbReference>
<dbReference type="EMBL" id="JAEAOA010001314">
    <property type="protein sequence ID" value="KAK3583651.1"/>
    <property type="molecule type" value="Genomic_DNA"/>
</dbReference>
<dbReference type="AlphaFoldDB" id="A0AAE0VN18"/>